<evidence type="ECO:0000313" key="3">
    <source>
        <dbReference type="Proteomes" id="UP000268014"/>
    </source>
</evidence>
<evidence type="ECO:0000313" key="2">
    <source>
        <dbReference type="EMBL" id="VDO14659.1"/>
    </source>
</evidence>
<proteinExistence type="predicted"/>
<reference evidence="4" key="1">
    <citation type="submission" date="2017-02" db="UniProtKB">
        <authorList>
            <consortium name="WormBaseParasite"/>
        </authorList>
    </citation>
    <scope>IDENTIFICATION</scope>
</reference>
<feature type="region of interest" description="Disordered" evidence="1">
    <location>
        <begin position="14"/>
        <end position="34"/>
    </location>
</feature>
<evidence type="ECO:0000256" key="1">
    <source>
        <dbReference type="SAM" id="MobiDB-lite"/>
    </source>
</evidence>
<dbReference type="EMBL" id="UZAF01004948">
    <property type="protein sequence ID" value="VDO14659.1"/>
    <property type="molecule type" value="Genomic_DNA"/>
</dbReference>
<dbReference type="Proteomes" id="UP000268014">
    <property type="component" value="Unassembled WGS sequence"/>
</dbReference>
<accession>A0A0N4VYQ4</accession>
<keyword evidence="3" id="KW-1185">Reference proteome</keyword>
<dbReference type="AlphaFoldDB" id="A0A0N4VYQ4"/>
<protein>
    <submittedName>
        <fullName evidence="4">Ovule protein</fullName>
    </submittedName>
</protein>
<organism evidence="4">
    <name type="scientific">Haemonchus placei</name>
    <name type="common">Barber's pole worm</name>
    <dbReference type="NCBI Taxonomy" id="6290"/>
    <lineage>
        <taxon>Eukaryota</taxon>
        <taxon>Metazoa</taxon>
        <taxon>Ecdysozoa</taxon>
        <taxon>Nematoda</taxon>
        <taxon>Chromadorea</taxon>
        <taxon>Rhabditida</taxon>
        <taxon>Rhabditina</taxon>
        <taxon>Rhabditomorpha</taxon>
        <taxon>Strongyloidea</taxon>
        <taxon>Trichostrongylidae</taxon>
        <taxon>Haemonchus</taxon>
    </lineage>
</organism>
<dbReference type="WBParaSite" id="HPLM_0000242501-mRNA-1">
    <property type="protein sequence ID" value="HPLM_0000242501-mRNA-1"/>
    <property type="gene ID" value="HPLM_0000242501"/>
</dbReference>
<reference evidence="2 3" key="2">
    <citation type="submission" date="2018-11" db="EMBL/GenBank/DDBJ databases">
        <authorList>
            <consortium name="Pathogen Informatics"/>
        </authorList>
    </citation>
    <scope>NUCLEOTIDE SEQUENCE [LARGE SCALE GENOMIC DNA]</scope>
    <source>
        <strain evidence="2 3">MHpl1</strain>
    </source>
</reference>
<name>A0A0N4VYQ4_HAEPC</name>
<sequence>MKLQRSIIAKRSLWRKAKKPRTEKKESQSTNHRQQFRRFRRIRYSITTFSTCFLSERHAFRHAPIQHLFH</sequence>
<gene>
    <name evidence="2" type="ORF">HPLM_LOCUS2424</name>
</gene>
<evidence type="ECO:0000313" key="4">
    <source>
        <dbReference type="WBParaSite" id="HPLM_0000242501-mRNA-1"/>
    </source>
</evidence>